<proteinExistence type="predicted"/>
<dbReference type="InterPro" id="IPR050595">
    <property type="entry name" value="Bact_response_regulator"/>
</dbReference>
<organism evidence="4 5">
    <name type="scientific">Luteibacter flocculans</name>
    <dbReference type="NCBI Taxonomy" id="2780091"/>
    <lineage>
        <taxon>Bacteria</taxon>
        <taxon>Pseudomonadati</taxon>
        <taxon>Pseudomonadota</taxon>
        <taxon>Gammaproteobacteria</taxon>
        <taxon>Lysobacterales</taxon>
        <taxon>Rhodanobacteraceae</taxon>
        <taxon>Luteibacter</taxon>
    </lineage>
</organism>
<dbReference type="SUPFAM" id="SSF52172">
    <property type="entry name" value="CheY-like"/>
    <property type="match status" value="1"/>
</dbReference>
<dbReference type="InterPro" id="IPR011006">
    <property type="entry name" value="CheY-like_superfamily"/>
</dbReference>
<name>A0ABY4T5S4_9GAMM</name>
<keyword evidence="1 2" id="KW-0597">Phosphoprotein</keyword>
<feature type="domain" description="Response regulatory" evidence="3">
    <location>
        <begin position="6"/>
        <end position="119"/>
    </location>
</feature>
<dbReference type="Pfam" id="PF00072">
    <property type="entry name" value="Response_reg"/>
    <property type="match status" value="1"/>
</dbReference>
<evidence type="ECO:0000313" key="4">
    <source>
        <dbReference type="EMBL" id="URL60254.1"/>
    </source>
</evidence>
<gene>
    <name evidence="4" type="ORF">IM816_02705</name>
</gene>
<dbReference type="Gene3D" id="3.40.50.2300">
    <property type="match status" value="1"/>
</dbReference>
<dbReference type="EMBL" id="CP063231">
    <property type="protein sequence ID" value="URL60254.1"/>
    <property type="molecule type" value="Genomic_DNA"/>
</dbReference>
<dbReference type="PROSITE" id="PS50110">
    <property type="entry name" value="RESPONSE_REGULATORY"/>
    <property type="match status" value="1"/>
</dbReference>
<evidence type="ECO:0000256" key="1">
    <source>
        <dbReference type="ARBA" id="ARBA00022553"/>
    </source>
</evidence>
<protein>
    <submittedName>
        <fullName evidence="4">Response regulator</fullName>
    </submittedName>
</protein>
<sequence>MAANRIVAIVDDDEAVRTATVSLVRSLGYEVRSYASAEAFLRDDDEQVDCLVTDVQMPGLDGTALQRRLRHLGRRYPVVFVTAFPDDSVRERAIADGAFCYLGKPFSGDEFITCLERALAGGTR</sequence>
<feature type="modified residue" description="4-aspartylphosphate" evidence="2">
    <location>
        <position position="54"/>
    </location>
</feature>
<dbReference type="InterPro" id="IPR001789">
    <property type="entry name" value="Sig_transdc_resp-reg_receiver"/>
</dbReference>
<accession>A0ABY4T5S4</accession>
<evidence type="ECO:0000259" key="3">
    <source>
        <dbReference type="PROSITE" id="PS50110"/>
    </source>
</evidence>
<dbReference type="PANTHER" id="PTHR44591:SF25">
    <property type="entry name" value="CHEMOTAXIS TWO-COMPONENT RESPONSE REGULATOR"/>
    <property type="match status" value="1"/>
</dbReference>
<dbReference type="SMART" id="SM00448">
    <property type="entry name" value="REC"/>
    <property type="match status" value="1"/>
</dbReference>
<evidence type="ECO:0000313" key="5">
    <source>
        <dbReference type="Proteomes" id="UP001056681"/>
    </source>
</evidence>
<evidence type="ECO:0000256" key="2">
    <source>
        <dbReference type="PROSITE-ProRule" id="PRU00169"/>
    </source>
</evidence>
<reference evidence="4" key="1">
    <citation type="submission" date="2020-10" db="EMBL/GenBank/DDBJ databases">
        <title>Whole-genome sequence of Luteibacter sp. EIF3.</title>
        <authorList>
            <person name="Friedrich I."/>
            <person name="Hertel R."/>
            <person name="Daniel R."/>
        </authorList>
    </citation>
    <scope>NUCLEOTIDE SEQUENCE</scope>
    <source>
        <strain evidence="4">EIF3</strain>
    </source>
</reference>
<dbReference type="Proteomes" id="UP001056681">
    <property type="component" value="Chromosome"/>
</dbReference>
<keyword evidence="5" id="KW-1185">Reference proteome</keyword>
<dbReference type="PANTHER" id="PTHR44591">
    <property type="entry name" value="STRESS RESPONSE REGULATOR PROTEIN 1"/>
    <property type="match status" value="1"/>
</dbReference>